<dbReference type="Gene3D" id="3.40.50.300">
    <property type="entry name" value="P-loop containing nucleotide triphosphate hydrolases"/>
    <property type="match status" value="1"/>
</dbReference>
<dbReference type="EMBL" id="MFMU01000002">
    <property type="protein sequence ID" value="OGG94169.1"/>
    <property type="molecule type" value="Genomic_DNA"/>
</dbReference>
<gene>
    <name evidence="1" type="ORF">A2609_00080</name>
</gene>
<proteinExistence type="predicted"/>
<dbReference type="InterPro" id="IPR027417">
    <property type="entry name" value="P-loop_NTPase"/>
</dbReference>
<dbReference type="Proteomes" id="UP000176867">
    <property type="component" value="Unassembled WGS sequence"/>
</dbReference>
<evidence type="ECO:0000313" key="1">
    <source>
        <dbReference type="EMBL" id="OGG94169.1"/>
    </source>
</evidence>
<comment type="caution">
    <text evidence="1">The sequence shown here is derived from an EMBL/GenBank/DDBJ whole genome shotgun (WGS) entry which is preliminary data.</text>
</comment>
<organism evidence="1 2">
    <name type="scientific">Candidatus Kaiserbacteria bacterium RIFOXYD1_FULL_47_14</name>
    <dbReference type="NCBI Taxonomy" id="1798533"/>
    <lineage>
        <taxon>Bacteria</taxon>
        <taxon>Candidatus Kaiseribacteriota</taxon>
    </lineage>
</organism>
<dbReference type="STRING" id="1798533.A2609_00080"/>
<protein>
    <submittedName>
        <fullName evidence="1">Uncharacterized protein</fullName>
    </submittedName>
</protein>
<sequence>MFSRFREFVLPCIIGVIVPAIEALSWREIKAYHAFKKSIEVKPHKTKEPVIIALIGSASGKISVAEELAEYIGATIVRGDDICIMLQKHEASYEYSCVIAEEVAIEIVRKGGNVILDSDFTDMYKRASIRAKARKADARLVFVRTYCAPETEKPPCAVLANINTAHEVYWRHDIEECAKELLA</sequence>
<accession>A0A1F6G7T6</accession>
<name>A0A1F6G7T6_9BACT</name>
<evidence type="ECO:0000313" key="2">
    <source>
        <dbReference type="Proteomes" id="UP000176867"/>
    </source>
</evidence>
<dbReference type="SUPFAM" id="SSF52540">
    <property type="entry name" value="P-loop containing nucleoside triphosphate hydrolases"/>
    <property type="match status" value="1"/>
</dbReference>
<dbReference type="AlphaFoldDB" id="A0A1F6G7T6"/>
<reference evidence="1 2" key="1">
    <citation type="journal article" date="2016" name="Nat. Commun.">
        <title>Thousands of microbial genomes shed light on interconnected biogeochemical processes in an aquifer system.</title>
        <authorList>
            <person name="Anantharaman K."/>
            <person name="Brown C.T."/>
            <person name="Hug L.A."/>
            <person name="Sharon I."/>
            <person name="Castelle C.J."/>
            <person name="Probst A.J."/>
            <person name="Thomas B.C."/>
            <person name="Singh A."/>
            <person name="Wilkins M.J."/>
            <person name="Karaoz U."/>
            <person name="Brodie E.L."/>
            <person name="Williams K.H."/>
            <person name="Hubbard S.S."/>
            <person name="Banfield J.F."/>
        </authorList>
    </citation>
    <scope>NUCLEOTIDE SEQUENCE [LARGE SCALE GENOMIC DNA]</scope>
</reference>